<gene>
    <name evidence="9" type="ORF">KR093_000786</name>
</gene>
<evidence type="ECO:0000256" key="3">
    <source>
        <dbReference type="ARBA" id="ARBA00011738"/>
    </source>
</evidence>
<accession>A0AAD4KAP7</accession>
<comment type="subunit">
    <text evidence="3">Homodimer.</text>
</comment>
<evidence type="ECO:0000313" key="10">
    <source>
        <dbReference type="Proteomes" id="UP001200034"/>
    </source>
</evidence>
<evidence type="ECO:0000256" key="4">
    <source>
        <dbReference type="ARBA" id="ARBA00013075"/>
    </source>
</evidence>
<evidence type="ECO:0000256" key="7">
    <source>
        <dbReference type="ARBA" id="ARBA00022857"/>
    </source>
</evidence>
<reference evidence="9" key="1">
    <citation type="journal article" date="2021" name="Mol. Ecol. Resour.">
        <title>Phylogenomic analyses of the genus Drosophila reveals genomic signals of climate adaptation.</title>
        <authorList>
            <person name="Li F."/>
            <person name="Rane R.V."/>
            <person name="Luria V."/>
            <person name="Xiong Z."/>
            <person name="Chen J."/>
            <person name="Li Z."/>
            <person name="Catullo R.A."/>
            <person name="Griffin P.C."/>
            <person name="Schiffer M."/>
            <person name="Pearce S."/>
            <person name="Lee S.F."/>
            <person name="McElroy K."/>
            <person name="Stocker A."/>
            <person name="Shirriffs J."/>
            <person name="Cockerell F."/>
            <person name="Coppin C."/>
            <person name="Sgro C.M."/>
            <person name="Karger A."/>
            <person name="Cain J.W."/>
            <person name="Weber J.A."/>
            <person name="Santpere G."/>
            <person name="Kirschner M.W."/>
            <person name="Hoffmann A.A."/>
            <person name="Oakeshott J.G."/>
            <person name="Zhang G."/>
        </authorList>
    </citation>
    <scope>NUCLEOTIDE SEQUENCE</scope>
    <source>
        <strain evidence="9">BGI-SZ-2011g</strain>
    </source>
</reference>
<dbReference type="InterPro" id="IPR036291">
    <property type="entry name" value="NAD(P)-bd_dom_sf"/>
</dbReference>
<dbReference type="FunFam" id="3.40.50.720:FF:000259">
    <property type="entry name" value="Sepiapterin reductase"/>
    <property type="match status" value="1"/>
</dbReference>
<dbReference type="EMBL" id="JAJJHW010000095">
    <property type="protein sequence ID" value="KAH8386481.1"/>
    <property type="molecule type" value="Genomic_DNA"/>
</dbReference>
<dbReference type="InterPro" id="IPR006393">
    <property type="entry name" value="Sepiapterin_red"/>
</dbReference>
<dbReference type="PANTHER" id="PTHR44085:SF2">
    <property type="entry name" value="SEPIAPTERIN REDUCTASE"/>
    <property type="match status" value="1"/>
</dbReference>
<keyword evidence="10" id="KW-1185">Reference proteome</keyword>
<dbReference type="AlphaFoldDB" id="A0AAD4KAP7"/>
<evidence type="ECO:0000256" key="5">
    <source>
        <dbReference type="ARBA" id="ARBA00019170"/>
    </source>
</evidence>
<keyword evidence="7" id="KW-0521">NADP</keyword>
<dbReference type="GO" id="GO:0005737">
    <property type="term" value="C:cytoplasm"/>
    <property type="evidence" value="ECO:0007669"/>
    <property type="project" value="UniProtKB-SubCell"/>
</dbReference>
<dbReference type="CDD" id="cd05367">
    <property type="entry name" value="SPR-like_SDR_c"/>
    <property type="match status" value="1"/>
</dbReference>
<keyword evidence="8" id="KW-0560">Oxidoreductase</keyword>
<evidence type="ECO:0000256" key="2">
    <source>
        <dbReference type="ARBA" id="ARBA00010483"/>
    </source>
</evidence>
<dbReference type="GO" id="GO:0006729">
    <property type="term" value="P:tetrahydrobiopterin biosynthetic process"/>
    <property type="evidence" value="ECO:0007669"/>
    <property type="project" value="InterPro"/>
</dbReference>
<dbReference type="InterPro" id="IPR002347">
    <property type="entry name" value="SDR_fam"/>
</dbReference>
<comment type="caution">
    <text evidence="9">The sequence shown here is derived from an EMBL/GenBank/DDBJ whole genome shotgun (WGS) entry which is preliminary data.</text>
</comment>
<evidence type="ECO:0000256" key="6">
    <source>
        <dbReference type="ARBA" id="ARBA00022490"/>
    </source>
</evidence>
<name>A0AAD4KAP7_9MUSC</name>
<proteinExistence type="inferred from homology"/>
<evidence type="ECO:0000256" key="8">
    <source>
        <dbReference type="ARBA" id="ARBA00023002"/>
    </source>
</evidence>
<protein>
    <recommendedName>
        <fullName evidence="5">Sepiapterin reductase</fullName>
        <ecNumber evidence="4">1.1.1.153</ecNumber>
    </recommendedName>
</protein>
<sequence>MNLNQRTYLLVTGASRGIGRHVAQQLACQITAAASIVVLLGRNESQLQETKMSIMSARPELVVHTYSLELATANEADFARILDDSLAGKDLAELQLERAIVIHNAGTLGDTSKHARELGDIELLKQYYQINLFSTLALNREFMRVFAELPKLVVNLSTLAAIQPIKSMAYYCSVKASREMYFRVLAAEEPANKTLVLNYAPGVIDTQMTLQVQNESHDESVANLFKTTRESQKMLKPEQTAQKLIAVLQAQNFQSGDHVDFNDQ</sequence>
<organism evidence="9 10">
    <name type="scientific">Drosophila rubida</name>
    <dbReference type="NCBI Taxonomy" id="30044"/>
    <lineage>
        <taxon>Eukaryota</taxon>
        <taxon>Metazoa</taxon>
        <taxon>Ecdysozoa</taxon>
        <taxon>Arthropoda</taxon>
        <taxon>Hexapoda</taxon>
        <taxon>Insecta</taxon>
        <taxon>Pterygota</taxon>
        <taxon>Neoptera</taxon>
        <taxon>Endopterygota</taxon>
        <taxon>Diptera</taxon>
        <taxon>Brachycera</taxon>
        <taxon>Muscomorpha</taxon>
        <taxon>Ephydroidea</taxon>
        <taxon>Drosophilidae</taxon>
        <taxon>Drosophila</taxon>
    </lineage>
</organism>
<dbReference type="GO" id="GO:0004757">
    <property type="term" value="F:sepiapterin reductase (NADP+) activity"/>
    <property type="evidence" value="ECO:0007669"/>
    <property type="project" value="UniProtKB-EC"/>
</dbReference>
<evidence type="ECO:0000313" key="9">
    <source>
        <dbReference type="EMBL" id="KAH8386481.1"/>
    </source>
</evidence>
<dbReference type="Proteomes" id="UP001200034">
    <property type="component" value="Unassembled WGS sequence"/>
</dbReference>
<keyword evidence="6" id="KW-0963">Cytoplasm</keyword>
<dbReference type="EC" id="1.1.1.153" evidence="4"/>
<dbReference type="NCBIfam" id="TIGR01500">
    <property type="entry name" value="sepiapter_red"/>
    <property type="match status" value="1"/>
</dbReference>
<dbReference type="PANTHER" id="PTHR44085">
    <property type="entry name" value="SEPIAPTERIN REDUCTASE"/>
    <property type="match status" value="1"/>
</dbReference>
<dbReference type="Pfam" id="PF00106">
    <property type="entry name" value="adh_short"/>
    <property type="match status" value="1"/>
</dbReference>
<evidence type="ECO:0000256" key="1">
    <source>
        <dbReference type="ARBA" id="ARBA00004496"/>
    </source>
</evidence>
<dbReference type="InterPro" id="IPR051721">
    <property type="entry name" value="Biopterin_syn/organic_redct"/>
</dbReference>
<dbReference type="Gene3D" id="3.40.50.720">
    <property type="entry name" value="NAD(P)-binding Rossmann-like Domain"/>
    <property type="match status" value="1"/>
</dbReference>
<comment type="similarity">
    <text evidence="2">Belongs to the sepiapterin reductase family.</text>
</comment>
<comment type="subcellular location">
    <subcellularLocation>
        <location evidence="1">Cytoplasm</location>
    </subcellularLocation>
</comment>
<dbReference type="SUPFAM" id="SSF51735">
    <property type="entry name" value="NAD(P)-binding Rossmann-fold domains"/>
    <property type="match status" value="1"/>
</dbReference>
<dbReference type="PRINTS" id="PR00081">
    <property type="entry name" value="GDHRDH"/>
</dbReference>